<keyword evidence="4" id="KW-0687">Ribonucleoprotein</keyword>
<dbReference type="AlphaFoldDB" id="A0A1W1Y0B0"/>
<dbReference type="GO" id="GO:0016747">
    <property type="term" value="F:acyltransferase activity, transferring groups other than amino-acyl groups"/>
    <property type="evidence" value="ECO:0007669"/>
    <property type="project" value="InterPro"/>
</dbReference>
<sequence>MHIDYPGLALRPVTDNDRELLIRIYRSTREEELRPTGWSDEQKTQFIAMQFQAQHQAYSAYANAEFLIVEHDGTPVGRIYLQHKQTVLHIIDLSLLPAARNLGMGTALLQACFASGASSGKAVHIHVEKFNPALQLYLRLGFQICEDKGIYLSLERETATAQA</sequence>
<dbReference type="Proteomes" id="UP000192761">
    <property type="component" value="Unassembled WGS sequence"/>
</dbReference>
<reference evidence="4 5" key="1">
    <citation type="submission" date="2017-04" db="EMBL/GenBank/DDBJ databases">
        <authorList>
            <person name="Afonso C.L."/>
            <person name="Miller P.J."/>
            <person name="Scott M.A."/>
            <person name="Spackman E."/>
            <person name="Goraichik I."/>
            <person name="Dimitrov K.M."/>
            <person name="Suarez D.L."/>
            <person name="Swayne D.E."/>
        </authorList>
    </citation>
    <scope>NUCLEOTIDE SEQUENCE [LARGE SCALE GENOMIC DNA]</scope>
    <source>
        <strain evidence="4 5">DSM 23236</strain>
    </source>
</reference>
<dbReference type="Gene3D" id="3.40.630.30">
    <property type="match status" value="1"/>
</dbReference>
<gene>
    <name evidence="4" type="ORF">SAMN02745857_03995</name>
</gene>
<keyword evidence="1" id="KW-0808">Transferase</keyword>
<dbReference type="InterPro" id="IPR016181">
    <property type="entry name" value="Acyl_CoA_acyltransferase"/>
</dbReference>
<dbReference type="PROSITE" id="PS51186">
    <property type="entry name" value="GNAT"/>
    <property type="match status" value="1"/>
</dbReference>
<dbReference type="GO" id="GO:0005840">
    <property type="term" value="C:ribosome"/>
    <property type="evidence" value="ECO:0007669"/>
    <property type="project" value="UniProtKB-KW"/>
</dbReference>
<keyword evidence="4" id="KW-0689">Ribosomal protein</keyword>
<dbReference type="STRING" id="1121001.SAMN02745857_03995"/>
<protein>
    <submittedName>
        <fullName evidence="4">Ribosomal protein S18 acetylase RimI</fullName>
    </submittedName>
</protein>
<dbReference type="RefSeq" id="WP_084092917.1">
    <property type="nucleotide sequence ID" value="NZ_FWXD01000039.1"/>
</dbReference>
<dbReference type="PANTHER" id="PTHR43800:SF1">
    <property type="entry name" value="PEPTIDYL-LYSINE N-ACETYLTRANSFERASE YJAB"/>
    <property type="match status" value="1"/>
</dbReference>
<evidence type="ECO:0000256" key="1">
    <source>
        <dbReference type="ARBA" id="ARBA00022679"/>
    </source>
</evidence>
<proteinExistence type="predicted"/>
<dbReference type="SUPFAM" id="SSF55729">
    <property type="entry name" value="Acyl-CoA N-acyltransferases (Nat)"/>
    <property type="match status" value="1"/>
</dbReference>
<dbReference type="InterPro" id="IPR000182">
    <property type="entry name" value="GNAT_dom"/>
</dbReference>
<evidence type="ECO:0000313" key="5">
    <source>
        <dbReference type="Proteomes" id="UP000192761"/>
    </source>
</evidence>
<dbReference type="OrthoDB" id="5525374at2"/>
<name>A0A1W1Y0B0_9NEIS</name>
<dbReference type="Pfam" id="PF00583">
    <property type="entry name" value="Acetyltransf_1"/>
    <property type="match status" value="1"/>
</dbReference>
<organism evidence="4 5">
    <name type="scientific">Andreprevotia lacus DSM 23236</name>
    <dbReference type="NCBI Taxonomy" id="1121001"/>
    <lineage>
        <taxon>Bacteria</taxon>
        <taxon>Pseudomonadati</taxon>
        <taxon>Pseudomonadota</taxon>
        <taxon>Betaproteobacteria</taxon>
        <taxon>Neisseriales</taxon>
        <taxon>Chitinibacteraceae</taxon>
        <taxon>Andreprevotia</taxon>
    </lineage>
</organism>
<accession>A0A1W1Y0B0</accession>
<dbReference type="PANTHER" id="PTHR43800">
    <property type="entry name" value="PEPTIDYL-LYSINE N-ACETYLTRANSFERASE YJAB"/>
    <property type="match status" value="1"/>
</dbReference>
<dbReference type="CDD" id="cd04301">
    <property type="entry name" value="NAT_SF"/>
    <property type="match status" value="1"/>
</dbReference>
<dbReference type="EMBL" id="FWXD01000039">
    <property type="protein sequence ID" value="SMC29659.1"/>
    <property type="molecule type" value="Genomic_DNA"/>
</dbReference>
<evidence type="ECO:0000256" key="2">
    <source>
        <dbReference type="ARBA" id="ARBA00023315"/>
    </source>
</evidence>
<feature type="domain" description="N-acetyltransferase" evidence="3">
    <location>
        <begin position="8"/>
        <end position="160"/>
    </location>
</feature>
<keyword evidence="2" id="KW-0012">Acyltransferase</keyword>
<evidence type="ECO:0000313" key="4">
    <source>
        <dbReference type="EMBL" id="SMC29659.1"/>
    </source>
</evidence>
<keyword evidence="5" id="KW-1185">Reference proteome</keyword>
<evidence type="ECO:0000259" key="3">
    <source>
        <dbReference type="PROSITE" id="PS51186"/>
    </source>
</evidence>